<feature type="domain" description="RING-type" evidence="6">
    <location>
        <begin position="88"/>
        <end position="128"/>
    </location>
</feature>
<organism evidence="7 8">
    <name type="scientific">Bicyclus anynana</name>
    <name type="common">Squinting bush brown butterfly</name>
    <dbReference type="NCBI Taxonomy" id="110368"/>
    <lineage>
        <taxon>Eukaryota</taxon>
        <taxon>Metazoa</taxon>
        <taxon>Ecdysozoa</taxon>
        <taxon>Arthropoda</taxon>
        <taxon>Hexapoda</taxon>
        <taxon>Insecta</taxon>
        <taxon>Pterygota</taxon>
        <taxon>Neoptera</taxon>
        <taxon>Endopterygota</taxon>
        <taxon>Lepidoptera</taxon>
        <taxon>Glossata</taxon>
        <taxon>Ditrysia</taxon>
        <taxon>Papilionoidea</taxon>
        <taxon>Nymphalidae</taxon>
        <taxon>Satyrinae</taxon>
        <taxon>Satyrini</taxon>
        <taxon>Mycalesina</taxon>
        <taxon>Bicyclus</taxon>
    </lineage>
</organism>
<name>A0ABM3LEL2_BICAN</name>
<reference evidence="7" key="1">
    <citation type="submission" date="2025-05" db="UniProtKB">
        <authorList>
            <consortium name="RefSeq"/>
        </authorList>
    </citation>
    <scope>NUCLEOTIDE SEQUENCE [LARGE SCALE GENOMIC DNA]</scope>
</reference>
<dbReference type="Pfam" id="PF13639">
    <property type="entry name" value="zf-RING_2"/>
    <property type="match status" value="1"/>
</dbReference>
<evidence type="ECO:0000259" key="6">
    <source>
        <dbReference type="PROSITE" id="PS50089"/>
    </source>
</evidence>
<keyword evidence="2 4" id="KW-0863">Zinc-finger</keyword>
<keyword evidence="1" id="KW-0479">Metal-binding</keyword>
<evidence type="ECO:0000256" key="4">
    <source>
        <dbReference type="PROSITE-ProRule" id="PRU00175"/>
    </source>
</evidence>
<dbReference type="SUPFAM" id="SSF57850">
    <property type="entry name" value="RING/U-box"/>
    <property type="match status" value="1"/>
</dbReference>
<keyword evidence="3" id="KW-0862">Zinc</keyword>
<dbReference type="InterPro" id="IPR001841">
    <property type="entry name" value="Znf_RING"/>
</dbReference>
<dbReference type="PROSITE" id="PS50089">
    <property type="entry name" value="ZF_RING_2"/>
    <property type="match status" value="1"/>
</dbReference>
<dbReference type="Proteomes" id="UP001652582">
    <property type="component" value="Chromosome 1"/>
</dbReference>
<dbReference type="PANTHER" id="PTHR23041">
    <property type="entry name" value="RING FINGER DOMAIN-CONTAINING"/>
    <property type="match status" value="1"/>
</dbReference>
<dbReference type="SMART" id="SM00184">
    <property type="entry name" value="RING"/>
    <property type="match status" value="1"/>
</dbReference>
<accession>A0ABM3LEL2</accession>
<sequence>MNYIVDFIDLTSPVTPLRDEVINLDSDESFDASLLVRAPRKSRHMQIVISTNTRSNTNTKPNNNQKQQTNPEPSKITIEKTKNKFGDCPICWDELGKNPLASTVCGHVFCFKCLKQALLRLKQCPTCRRALRDERYFHPLYIPTV</sequence>
<evidence type="ECO:0000256" key="5">
    <source>
        <dbReference type="SAM" id="MobiDB-lite"/>
    </source>
</evidence>
<reference evidence="8" key="2">
    <citation type="submission" date="2025-08" db="UniProtKB">
        <authorList>
            <consortium name="RefSeq"/>
        </authorList>
    </citation>
    <scope>IDENTIFICATION</scope>
</reference>
<feature type="compositionally biased region" description="Low complexity" evidence="5">
    <location>
        <begin position="50"/>
        <end position="71"/>
    </location>
</feature>
<protein>
    <submittedName>
        <fullName evidence="8">E3 ubiquitin-protein ligase RNF4</fullName>
    </submittedName>
</protein>
<dbReference type="RefSeq" id="XP_052737509.1">
    <property type="nucleotide sequence ID" value="XM_052881549.1"/>
</dbReference>
<evidence type="ECO:0000313" key="8">
    <source>
        <dbReference type="RefSeq" id="XP_052737509.1"/>
    </source>
</evidence>
<gene>
    <name evidence="8" type="primary">LOC112053462</name>
</gene>
<dbReference type="InterPro" id="IPR013083">
    <property type="entry name" value="Znf_RING/FYVE/PHD"/>
</dbReference>
<proteinExistence type="predicted"/>
<dbReference type="InterPro" id="IPR047134">
    <property type="entry name" value="RNF4"/>
</dbReference>
<evidence type="ECO:0000256" key="2">
    <source>
        <dbReference type="ARBA" id="ARBA00022771"/>
    </source>
</evidence>
<feature type="region of interest" description="Disordered" evidence="5">
    <location>
        <begin position="49"/>
        <end position="76"/>
    </location>
</feature>
<dbReference type="Gene3D" id="3.30.40.10">
    <property type="entry name" value="Zinc/RING finger domain, C3HC4 (zinc finger)"/>
    <property type="match status" value="1"/>
</dbReference>
<evidence type="ECO:0000256" key="1">
    <source>
        <dbReference type="ARBA" id="ARBA00022723"/>
    </source>
</evidence>
<evidence type="ECO:0000256" key="3">
    <source>
        <dbReference type="ARBA" id="ARBA00022833"/>
    </source>
</evidence>
<keyword evidence="7" id="KW-1185">Reference proteome</keyword>
<dbReference type="PANTHER" id="PTHR23041:SF78">
    <property type="entry name" value="E3 UBIQUITIN-PROTEIN LIGASE RNF4"/>
    <property type="match status" value="1"/>
</dbReference>
<dbReference type="PROSITE" id="PS00518">
    <property type="entry name" value="ZF_RING_1"/>
    <property type="match status" value="1"/>
</dbReference>
<dbReference type="GeneID" id="112053462"/>
<dbReference type="InterPro" id="IPR017907">
    <property type="entry name" value="Znf_RING_CS"/>
</dbReference>
<evidence type="ECO:0000313" key="7">
    <source>
        <dbReference type="Proteomes" id="UP001652582"/>
    </source>
</evidence>